<dbReference type="Proteomes" id="UP000008631">
    <property type="component" value="Chromosome"/>
</dbReference>
<dbReference type="PANTHER" id="PTHR43397">
    <property type="entry name" value="ERGOTHIONEINE BIOSYNTHESIS PROTEIN 1"/>
    <property type="match status" value="1"/>
</dbReference>
<gene>
    <name evidence="5" type="ordered locus">Isop_1456</name>
</gene>
<dbReference type="PANTHER" id="PTHR43397:SF1">
    <property type="entry name" value="ERGOTHIONEINE BIOSYNTHESIS PROTEIN 1"/>
    <property type="match status" value="1"/>
</dbReference>
<dbReference type="SUPFAM" id="SSF53335">
    <property type="entry name" value="S-adenosyl-L-methionine-dependent methyltransferases"/>
    <property type="match status" value="1"/>
</dbReference>
<accession>E8QY51</accession>
<dbReference type="GO" id="GO:0008168">
    <property type="term" value="F:methyltransferase activity"/>
    <property type="evidence" value="ECO:0007669"/>
    <property type="project" value="UniProtKB-KW"/>
</dbReference>
<evidence type="ECO:0000313" key="6">
    <source>
        <dbReference type="Proteomes" id="UP000008631"/>
    </source>
</evidence>
<dbReference type="STRING" id="575540.Isop_1456"/>
<keyword evidence="6" id="KW-1185">Reference proteome</keyword>
<feature type="region of interest" description="Disordered" evidence="3">
    <location>
        <begin position="1"/>
        <end position="37"/>
    </location>
</feature>
<evidence type="ECO:0000256" key="1">
    <source>
        <dbReference type="ARBA" id="ARBA00022603"/>
    </source>
</evidence>
<dbReference type="KEGG" id="ipa:Isop_1456"/>
<dbReference type="InterPro" id="IPR017804">
    <property type="entry name" value="MeTrfase_EgtD-like"/>
</dbReference>
<name>E8QY51_ISOPI</name>
<dbReference type="InterPro" id="IPR051128">
    <property type="entry name" value="EgtD_Methyltrsf_superfamily"/>
</dbReference>
<dbReference type="InterPro" id="IPR019257">
    <property type="entry name" value="MeTrfase_dom"/>
</dbReference>
<organism evidence="5 6">
    <name type="scientific">Isosphaera pallida (strain ATCC 43644 / DSM 9630 / IS1B)</name>
    <dbReference type="NCBI Taxonomy" id="575540"/>
    <lineage>
        <taxon>Bacteria</taxon>
        <taxon>Pseudomonadati</taxon>
        <taxon>Planctomycetota</taxon>
        <taxon>Planctomycetia</taxon>
        <taxon>Isosphaerales</taxon>
        <taxon>Isosphaeraceae</taxon>
        <taxon>Isosphaera</taxon>
    </lineage>
</organism>
<dbReference type="AlphaFoldDB" id="E8QY51"/>
<reference key="1">
    <citation type="submission" date="2010-11" db="EMBL/GenBank/DDBJ databases">
        <title>The complete sequence of chromosome of Isophaera pallida ATCC 43644.</title>
        <authorList>
            <consortium name="US DOE Joint Genome Institute (JGI-PGF)"/>
            <person name="Lucas S."/>
            <person name="Copeland A."/>
            <person name="Lapidus A."/>
            <person name="Bruce D."/>
            <person name="Goodwin L."/>
            <person name="Pitluck S."/>
            <person name="Kyrpides N."/>
            <person name="Mavromatis K."/>
            <person name="Pagani I."/>
            <person name="Ivanova N."/>
            <person name="Saunders E."/>
            <person name="Brettin T."/>
            <person name="Detter J.C."/>
            <person name="Han C."/>
            <person name="Tapia R."/>
            <person name="Land M."/>
            <person name="Hauser L."/>
            <person name="Markowitz V."/>
            <person name="Cheng J.-F."/>
            <person name="Hugenholtz P."/>
            <person name="Woyke T."/>
            <person name="Wu D."/>
            <person name="Eisen J.A."/>
        </authorList>
    </citation>
    <scope>NUCLEOTIDE SEQUENCE</scope>
    <source>
        <strain>ATCC 43644</strain>
    </source>
</reference>
<sequence>MTVSNSAESCSPHPFATPTTPENSPPEEGRPLPGSPALVASGLQVRPWYAVLDLTAQTHARDFATSLREGLSHRPRRLECRFLYDAVGSKLFEAICELPEYYLTRTEDAILRHHAHAMPPPQSSRLLPGNRETLEIVELGGGSSSKIQTILRAVLDSGRSCLYIPIDVSPTALQAAVADLARHLPRVVVNALAADYEVGLGWLKRHPTNHPRMIVFLGSTLGNFEDDEAVSLLRAVRAALKPGDAFLLGTDLAKPPEIVQPAYDDHQGLTERFIRNVLDHANRELDAGFRQEDFLYRVTYRPDRGRVEMALEARRALSIPLGRAASKPISNMSLDAGETVLVEISRKFTLDELMWLAREAGFIEDAAWTDPKGWFRVQRWRPS</sequence>
<dbReference type="InParanoid" id="E8QY51"/>
<proteinExistence type="predicted"/>
<dbReference type="InterPro" id="IPR029063">
    <property type="entry name" value="SAM-dependent_MTases_sf"/>
</dbReference>
<evidence type="ECO:0000256" key="3">
    <source>
        <dbReference type="SAM" id="MobiDB-lite"/>
    </source>
</evidence>
<evidence type="ECO:0000313" key="5">
    <source>
        <dbReference type="EMBL" id="ADV62041.1"/>
    </source>
</evidence>
<dbReference type="InterPro" id="IPR035094">
    <property type="entry name" value="EgtD"/>
</dbReference>
<evidence type="ECO:0000256" key="2">
    <source>
        <dbReference type="ARBA" id="ARBA00022679"/>
    </source>
</evidence>
<protein>
    <submittedName>
        <fullName evidence="5">Methyltransferase</fullName>
    </submittedName>
</protein>
<feature type="domain" description="Histidine-specific methyltransferase SAM-dependent" evidence="4">
    <location>
        <begin position="64"/>
        <end position="381"/>
    </location>
</feature>
<dbReference type="HOGENOM" id="CLU_049766_1_0_0"/>
<evidence type="ECO:0000259" key="4">
    <source>
        <dbReference type="Pfam" id="PF10017"/>
    </source>
</evidence>
<keyword evidence="2" id="KW-0808">Transferase</keyword>
<dbReference type="GO" id="GO:0032259">
    <property type="term" value="P:methylation"/>
    <property type="evidence" value="ECO:0007669"/>
    <property type="project" value="UniProtKB-KW"/>
</dbReference>
<dbReference type="NCBIfam" id="TIGR03438">
    <property type="entry name" value="egtD_ergothio"/>
    <property type="match status" value="1"/>
</dbReference>
<dbReference type="PIRSF" id="PIRSF018005">
    <property type="entry name" value="UCP018005"/>
    <property type="match status" value="1"/>
</dbReference>
<dbReference type="eggNOG" id="COG4301">
    <property type="taxonomic scope" value="Bacteria"/>
</dbReference>
<dbReference type="Gene3D" id="3.40.50.150">
    <property type="entry name" value="Vaccinia Virus protein VP39"/>
    <property type="match status" value="1"/>
</dbReference>
<keyword evidence="1 5" id="KW-0489">Methyltransferase</keyword>
<dbReference type="EMBL" id="CP002353">
    <property type="protein sequence ID" value="ADV62041.1"/>
    <property type="molecule type" value="Genomic_DNA"/>
</dbReference>
<reference evidence="5 6" key="2">
    <citation type="journal article" date="2011" name="Stand. Genomic Sci.">
        <title>Complete genome sequence of Isosphaera pallida type strain (IS1B).</title>
        <authorList>
            <consortium name="US DOE Joint Genome Institute (JGI-PGF)"/>
            <person name="Goker M."/>
            <person name="Cleland D."/>
            <person name="Saunders E."/>
            <person name="Lapidus A."/>
            <person name="Nolan M."/>
            <person name="Lucas S."/>
            <person name="Hammon N."/>
            <person name="Deshpande S."/>
            <person name="Cheng J.F."/>
            <person name="Tapia R."/>
            <person name="Han C."/>
            <person name="Goodwin L."/>
            <person name="Pitluck S."/>
            <person name="Liolios K."/>
            <person name="Pagani I."/>
            <person name="Ivanova N."/>
            <person name="Mavromatis K."/>
            <person name="Pati A."/>
            <person name="Chen A."/>
            <person name="Palaniappan K."/>
            <person name="Land M."/>
            <person name="Hauser L."/>
            <person name="Chang Y.J."/>
            <person name="Jeffries C.D."/>
            <person name="Detter J.C."/>
            <person name="Beck B."/>
            <person name="Woyke T."/>
            <person name="Bristow J."/>
            <person name="Eisen J.A."/>
            <person name="Markowitz V."/>
            <person name="Hugenholtz P."/>
            <person name="Kyrpides N.C."/>
            <person name="Klenk H.P."/>
        </authorList>
    </citation>
    <scope>NUCLEOTIDE SEQUENCE [LARGE SCALE GENOMIC DNA]</scope>
    <source>
        <strain evidence="6">ATCC 43644 / DSM 9630 / IS1B</strain>
    </source>
</reference>
<dbReference type="Pfam" id="PF10017">
    <property type="entry name" value="Methyltransf_33"/>
    <property type="match status" value="1"/>
</dbReference>